<evidence type="ECO:0000313" key="3">
    <source>
        <dbReference type="Proteomes" id="UP000236291"/>
    </source>
</evidence>
<evidence type="ECO:0000256" key="1">
    <source>
        <dbReference type="SAM" id="MobiDB-lite"/>
    </source>
</evidence>
<proteinExistence type="predicted"/>
<feature type="region of interest" description="Disordered" evidence="1">
    <location>
        <begin position="1"/>
        <end position="48"/>
    </location>
</feature>
<gene>
    <name evidence="2" type="ORF">L195_g063442</name>
</gene>
<feature type="non-terminal residue" evidence="2">
    <location>
        <position position="1"/>
    </location>
</feature>
<sequence>RRLSSHQRRVNPGADKRPKGTESAARKEQVLSRLNLSATRNTMMGRRR</sequence>
<accession>A0A2K3KLV9</accession>
<dbReference type="EMBL" id="ASHM01206672">
    <property type="protein sequence ID" value="PNX67277.1"/>
    <property type="molecule type" value="Genomic_DNA"/>
</dbReference>
<name>A0A2K3KLV9_TRIPR</name>
<comment type="caution">
    <text evidence="2">The sequence shown here is derived from an EMBL/GenBank/DDBJ whole genome shotgun (WGS) entry which is preliminary data.</text>
</comment>
<evidence type="ECO:0000313" key="2">
    <source>
        <dbReference type="EMBL" id="PNX67277.1"/>
    </source>
</evidence>
<dbReference type="Proteomes" id="UP000236291">
    <property type="component" value="Unassembled WGS sequence"/>
</dbReference>
<feature type="compositionally biased region" description="Polar residues" evidence="1">
    <location>
        <begin position="32"/>
        <end position="42"/>
    </location>
</feature>
<reference evidence="2 3" key="1">
    <citation type="journal article" date="2014" name="Am. J. Bot.">
        <title>Genome assembly and annotation for red clover (Trifolium pratense; Fabaceae).</title>
        <authorList>
            <person name="Istvanek J."/>
            <person name="Jaros M."/>
            <person name="Krenek A."/>
            <person name="Repkova J."/>
        </authorList>
    </citation>
    <scope>NUCLEOTIDE SEQUENCE [LARGE SCALE GENOMIC DNA]</scope>
    <source>
        <strain evidence="3">cv. Tatra</strain>
        <tissue evidence="2">Young leaves</tissue>
    </source>
</reference>
<organism evidence="2 3">
    <name type="scientific">Trifolium pratense</name>
    <name type="common">Red clover</name>
    <dbReference type="NCBI Taxonomy" id="57577"/>
    <lineage>
        <taxon>Eukaryota</taxon>
        <taxon>Viridiplantae</taxon>
        <taxon>Streptophyta</taxon>
        <taxon>Embryophyta</taxon>
        <taxon>Tracheophyta</taxon>
        <taxon>Spermatophyta</taxon>
        <taxon>Magnoliopsida</taxon>
        <taxon>eudicotyledons</taxon>
        <taxon>Gunneridae</taxon>
        <taxon>Pentapetalae</taxon>
        <taxon>rosids</taxon>
        <taxon>fabids</taxon>
        <taxon>Fabales</taxon>
        <taxon>Fabaceae</taxon>
        <taxon>Papilionoideae</taxon>
        <taxon>50 kb inversion clade</taxon>
        <taxon>NPAAA clade</taxon>
        <taxon>Hologalegina</taxon>
        <taxon>IRL clade</taxon>
        <taxon>Trifolieae</taxon>
        <taxon>Trifolium</taxon>
    </lineage>
</organism>
<reference evidence="2 3" key="2">
    <citation type="journal article" date="2017" name="Front. Plant Sci.">
        <title>Gene Classification and Mining of Molecular Markers Useful in Red Clover (Trifolium pratense) Breeding.</title>
        <authorList>
            <person name="Istvanek J."/>
            <person name="Dluhosova J."/>
            <person name="Dluhos P."/>
            <person name="Patkova L."/>
            <person name="Nedelnik J."/>
            <person name="Repkova J."/>
        </authorList>
    </citation>
    <scope>NUCLEOTIDE SEQUENCE [LARGE SCALE GENOMIC DNA]</scope>
    <source>
        <strain evidence="3">cv. Tatra</strain>
        <tissue evidence="2">Young leaves</tissue>
    </source>
</reference>
<feature type="compositionally biased region" description="Basic and acidic residues" evidence="1">
    <location>
        <begin position="14"/>
        <end position="30"/>
    </location>
</feature>
<dbReference type="AlphaFoldDB" id="A0A2K3KLV9"/>
<protein>
    <submittedName>
        <fullName evidence="2">Uncharacterized protein</fullName>
    </submittedName>
</protein>